<keyword evidence="1" id="KW-0175">Coiled coil</keyword>
<dbReference type="Pfam" id="PF10651">
    <property type="entry name" value="BppU_N"/>
    <property type="match status" value="1"/>
</dbReference>
<dbReference type="AlphaFoldDB" id="A0A921JN34"/>
<comment type="caution">
    <text evidence="3">The sequence shown here is derived from an EMBL/GenBank/DDBJ whole genome shotgun (WGS) entry which is preliminary data.</text>
</comment>
<dbReference type="Gene3D" id="2.60.40.3350">
    <property type="match status" value="1"/>
</dbReference>
<accession>A0A921JN34</accession>
<evidence type="ECO:0000313" key="3">
    <source>
        <dbReference type="EMBL" id="HJE48800.1"/>
    </source>
</evidence>
<evidence type="ECO:0000313" key="4">
    <source>
        <dbReference type="Proteomes" id="UP000732527"/>
    </source>
</evidence>
<dbReference type="CDD" id="cd19958">
    <property type="entry name" value="pyocin_knob"/>
    <property type="match status" value="1"/>
</dbReference>
<name>A0A921JN34_LACJH</name>
<reference evidence="3" key="2">
    <citation type="submission" date="2021-09" db="EMBL/GenBank/DDBJ databases">
        <authorList>
            <person name="Gilroy R."/>
        </authorList>
    </citation>
    <scope>NUCLEOTIDE SEQUENCE</scope>
    <source>
        <strain evidence="3">CHK192-2623</strain>
    </source>
</reference>
<reference evidence="3" key="1">
    <citation type="journal article" date="2021" name="PeerJ">
        <title>Extensive microbial diversity within the chicken gut microbiome revealed by metagenomics and culture.</title>
        <authorList>
            <person name="Gilroy R."/>
            <person name="Ravi A."/>
            <person name="Getino M."/>
            <person name="Pursley I."/>
            <person name="Horton D.L."/>
            <person name="Alikhan N.F."/>
            <person name="Baker D."/>
            <person name="Gharbi K."/>
            <person name="Hall N."/>
            <person name="Watson M."/>
            <person name="Adriaenssens E.M."/>
            <person name="Foster-Nyarko E."/>
            <person name="Jarju S."/>
            <person name="Secka A."/>
            <person name="Antonio M."/>
            <person name="Oren A."/>
            <person name="Chaudhuri R.R."/>
            <person name="La Ragione R."/>
            <person name="Hildebrand F."/>
            <person name="Pallen M.J."/>
        </authorList>
    </citation>
    <scope>NUCLEOTIDE SEQUENCE</scope>
    <source>
        <strain evidence="3">CHK192-2623</strain>
    </source>
</reference>
<sequence>MLQALNLSMNKSTTNLSRVELRDSDKGEILESFILNSDGTPYDLSGKSLVFNENKDGDKFVSDPNVTIVDARIGHITYQLHDQVHSAPGTAWFDIIQDGAKIDSTTDFYIEVRDGLKCTVYNTTYISDLEKLKRQMEALIQQAEGELKAELQKAEQQLNQELQNFRTQYNSLSADFQNQFKTAQNARQQDYNNQKDAINADWLNTKNNINKNALDTINAIKSNAKQVLDEDQANWNAKQTQWDSTFSAIVKEWQVKTNSLNATVQDLTNKFNTIIGQVSDLINNKLPTMNAKADAIQAKVNELRASLDQIDWISVAHKTDNSGGVNLLANTATFIGFNNFGNVGVHDGGYGIDVIAGHKNETNINLVKTRIMHIYGDAARYAPLGFSQNVFLTAGTYTLSFVARTNQAGQPDFHFSLYSDWTDQHGGAPLGTSDGVNSTWGRHSLTFTVPQDHEHASLRLQQYDDAPLPGGSLYFANLKLESGSIATDWCQSYLDFDRLDGQHDPIDAPDFNNLTSTGIYMITQPDHGKNNPTANWGILKVDNADDNRIEQEYYEDVANGSIYHRQCVDGSWRPWKKVASIDDVNTRLPLAGGSMNKGSFINWNGGGINDRSGNIGGLLWQGATDNIRIFADENGNDNLDLAIQLGDDNSNHISIRDKDGTERAAITADGQFTGRTDWAYVINTGIHNPTLGRLITNSNTWNDIIGEDNGDYALTAIRDESNGQGNTIGNFSSGIVFGGSDTKGILNVAYNIPQARIIGGNGNGPVWHKDIAWKDDLKINVVRSYDIEKNQAGPVTSETLGSQWVVDQGTLAAFADAHRDVRNHTDFRYPTDITSNTAINLNNDPYLDTGIYKIENCAIINGPWAAVDARRRLFLRVAKYDDNSIFQTINYNNGELYSRCVSKTNNSYPEWSKFATMNSINDLSDRLHNFTMQQAMFQHNFTMQQAMFQHRVDYDSPSGTISDDTVDFNNYRETGIVKVVNCLIQNGPYKSDNRHTVFLKITNLDGQTQYQTVYEGDNLYGRKLYNGSGQWHKYTNTPI</sequence>
<evidence type="ECO:0000259" key="2">
    <source>
        <dbReference type="Pfam" id="PF10651"/>
    </source>
</evidence>
<feature type="domain" description="BppU N-terminal" evidence="2">
    <location>
        <begin position="3"/>
        <end position="137"/>
    </location>
</feature>
<gene>
    <name evidence="3" type="ORF">K8V69_01245</name>
</gene>
<protein>
    <submittedName>
        <fullName evidence="3">BppU family phage baseplate upper protein</fullName>
    </submittedName>
</protein>
<feature type="coiled-coil region" evidence="1">
    <location>
        <begin position="122"/>
        <end position="175"/>
    </location>
</feature>
<dbReference type="EMBL" id="DYYQ01000011">
    <property type="protein sequence ID" value="HJE48800.1"/>
    <property type="molecule type" value="Genomic_DNA"/>
</dbReference>
<organism evidence="3 4">
    <name type="scientific">Lactobacillus johnsonii</name>
    <dbReference type="NCBI Taxonomy" id="33959"/>
    <lineage>
        <taxon>Bacteria</taxon>
        <taxon>Bacillati</taxon>
        <taxon>Bacillota</taxon>
        <taxon>Bacilli</taxon>
        <taxon>Lactobacillales</taxon>
        <taxon>Lactobacillaceae</taxon>
        <taxon>Lactobacillus</taxon>
    </lineage>
</organism>
<dbReference type="Proteomes" id="UP000732527">
    <property type="component" value="Unassembled WGS sequence"/>
</dbReference>
<dbReference type="Gene3D" id="2.60.120.260">
    <property type="entry name" value="Galactose-binding domain-like"/>
    <property type="match status" value="1"/>
</dbReference>
<proteinExistence type="predicted"/>
<evidence type="ECO:0000256" key="1">
    <source>
        <dbReference type="SAM" id="Coils"/>
    </source>
</evidence>
<dbReference type="InterPro" id="IPR018913">
    <property type="entry name" value="BppU_N"/>
</dbReference>